<feature type="compositionally biased region" description="Polar residues" evidence="1">
    <location>
        <begin position="28"/>
        <end position="38"/>
    </location>
</feature>
<reference evidence="4" key="1">
    <citation type="submission" date="2016-10" db="EMBL/GenBank/DDBJ databases">
        <authorList>
            <person name="de Groot N.N."/>
        </authorList>
    </citation>
    <scope>NUCLEOTIDE SEQUENCE [LARGE SCALE GENOMIC DNA]</scope>
    <source>
        <strain evidence="4">CPCC 202695</strain>
    </source>
</reference>
<evidence type="ECO:0000313" key="3">
    <source>
        <dbReference type="EMBL" id="MCP2367857.1"/>
    </source>
</evidence>
<evidence type="ECO:0000313" key="4">
    <source>
        <dbReference type="EMBL" id="SDS14902.1"/>
    </source>
</evidence>
<organism evidence="4 5">
    <name type="scientific">Agromyces flavus</name>
    <dbReference type="NCBI Taxonomy" id="589382"/>
    <lineage>
        <taxon>Bacteria</taxon>
        <taxon>Bacillati</taxon>
        <taxon>Actinomycetota</taxon>
        <taxon>Actinomycetes</taxon>
        <taxon>Micrococcales</taxon>
        <taxon>Microbacteriaceae</taxon>
        <taxon>Agromyces</taxon>
    </lineage>
</organism>
<dbReference type="EMBL" id="SODL02000003">
    <property type="protein sequence ID" value="MCP2367857.1"/>
    <property type="molecule type" value="Genomic_DNA"/>
</dbReference>
<keyword evidence="2" id="KW-0732">Signal</keyword>
<evidence type="ECO:0000313" key="5">
    <source>
        <dbReference type="Proteomes" id="UP000199482"/>
    </source>
</evidence>
<protein>
    <submittedName>
        <fullName evidence="4">Uncharacterized protein</fullName>
    </submittedName>
</protein>
<feature type="signal peptide" evidence="2">
    <location>
        <begin position="1"/>
        <end position="28"/>
    </location>
</feature>
<reference evidence="3" key="3">
    <citation type="submission" date="2022-06" db="EMBL/GenBank/DDBJ databases">
        <title>Genomic Encyclopedia of Type Strains, Phase III (KMG-III): the genomes of soil and plant-associated and newly described type strains.</title>
        <authorList>
            <person name="Whitman W."/>
        </authorList>
    </citation>
    <scope>NUCLEOTIDE SEQUENCE</scope>
    <source>
        <strain evidence="3">CPCC 202695</strain>
    </source>
</reference>
<dbReference type="Proteomes" id="UP000199482">
    <property type="component" value="Chromosome I"/>
</dbReference>
<sequence>MADEKWLPWLVSTIVVAALAGCSAGSVAETTSPSQPEESTAPPFEPTPDANPLPDVLTFEAGADLDPAVWIAGWHVVPADMAHGYAVVHQRDDWEEVHLDDQGCVSTRSHQFGSLDGLDLSLDDRALSDQYFSQVVGIPAEAIAENGSDVPYPVVGRDMTIEFRVLGGSRSDGGAWLAAARVLGALDTAMIIRLECEPGGMTGASSQDLFDHLAEVAGPDGSVVGIGRADWNVVDTLDFDAGDELIETSAAAWVDGALTTDPSWTLDEGAGNDGSWQYRANDGDCLVDFEQNLLTPETRASGEDRTASDELLAVWLDLPFEEVTDAAEDGGIALGVPGNDLAGARLYEEADGRGGTVTAARALVQPGFGFIISVECRKADPRGVLEQVIAKSALQVVP</sequence>
<dbReference type="OrthoDB" id="5073374at2"/>
<dbReference type="Proteomes" id="UP000893823">
    <property type="component" value="Unassembled WGS sequence"/>
</dbReference>
<evidence type="ECO:0000313" key="6">
    <source>
        <dbReference type="Proteomes" id="UP000893823"/>
    </source>
</evidence>
<feature type="region of interest" description="Disordered" evidence="1">
    <location>
        <begin position="26"/>
        <end position="55"/>
    </location>
</feature>
<keyword evidence="6" id="KW-1185">Reference proteome</keyword>
<evidence type="ECO:0000256" key="1">
    <source>
        <dbReference type="SAM" id="MobiDB-lite"/>
    </source>
</evidence>
<dbReference type="STRING" id="589382.SAMN04489721_0849"/>
<dbReference type="PROSITE" id="PS51257">
    <property type="entry name" value="PROKAR_LIPOPROTEIN"/>
    <property type="match status" value="1"/>
</dbReference>
<dbReference type="AlphaFoldDB" id="A0A1H1PUH3"/>
<evidence type="ECO:0000256" key="2">
    <source>
        <dbReference type="SAM" id="SignalP"/>
    </source>
</evidence>
<dbReference type="RefSeq" id="WP_092669526.1">
    <property type="nucleotide sequence ID" value="NZ_BMDN01000003.1"/>
</dbReference>
<gene>
    <name evidence="3" type="ORF">BCL57_002016</name>
    <name evidence="4" type="ORF">SAMN04489721_0849</name>
</gene>
<name>A0A1H1PUH3_9MICO</name>
<accession>A0A1H1PUH3</accession>
<reference evidence="5" key="2">
    <citation type="submission" date="2016-10" db="EMBL/GenBank/DDBJ databases">
        <authorList>
            <person name="Varghese N."/>
            <person name="Submissions S."/>
        </authorList>
    </citation>
    <scope>NUCLEOTIDE SEQUENCE [LARGE SCALE GENOMIC DNA]</scope>
    <source>
        <strain evidence="5">CPCC 202695</strain>
    </source>
</reference>
<feature type="chain" id="PRO_5039104758" evidence="2">
    <location>
        <begin position="29"/>
        <end position="398"/>
    </location>
</feature>
<dbReference type="EMBL" id="LT629755">
    <property type="protein sequence ID" value="SDS14902.1"/>
    <property type="molecule type" value="Genomic_DNA"/>
</dbReference>
<proteinExistence type="predicted"/>